<dbReference type="Proteomes" id="UP000824125">
    <property type="component" value="Unassembled WGS sequence"/>
</dbReference>
<dbReference type="AlphaFoldDB" id="A0A9D1MUL9"/>
<protein>
    <submittedName>
        <fullName evidence="1">Uncharacterized protein</fullName>
    </submittedName>
</protein>
<accession>A0A9D1MUL9</accession>
<name>A0A9D1MUL9_9FIRM</name>
<evidence type="ECO:0000313" key="2">
    <source>
        <dbReference type="Proteomes" id="UP000824125"/>
    </source>
</evidence>
<reference evidence="1" key="2">
    <citation type="journal article" date="2021" name="PeerJ">
        <title>Extensive microbial diversity within the chicken gut microbiome revealed by metagenomics and culture.</title>
        <authorList>
            <person name="Gilroy R."/>
            <person name="Ravi A."/>
            <person name="Getino M."/>
            <person name="Pursley I."/>
            <person name="Horton D.L."/>
            <person name="Alikhan N.F."/>
            <person name="Baker D."/>
            <person name="Gharbi K."/>
            <person name="Hall N."/>
            <person name="Watson M."/>
            <person name="Adriaenssens E.M."/>
            <person name="Foster-Nyarko E."/>
            <person name="Jarju S."/>
            <person name="Secka A."/>
            <person name="Antonio M."/>
            <person name="Oren A."/>
            <person name="Chaudhuri R.R."/>
            <person name="La Ragione R."/>
            <person name="Hildebrand F."/>
            <person name="Pallen M.J."/>
        </authorList>
    </citation>
    <scope>NUCLEOTIDE SEQUENCE</scope>
    <source>
        <strain evidence="1">CHK176-6737</strain>
    </source>
</reference>
<comment type="caution">
    <text evidence="1">The sequence shown here is derived from an EMBL/GenBank/DDBJ whole genome shotgun (WGS) entry which is preliminary data.</text>
</comment>
<organism evidence="1 2">
    <name type="scientific">Candidatus Scybalenecus merdavium</name>
    <dbReference type="NCBI Taxonomy" id="2840939"/>
    <lineage>
        <taxon>Bacteria</taxon>
        <taxon>Bacillati</taxon>
        <taxon>Bacillota</taxon>
        <taxon>Clostridia</taxon>
        <taxon>Eubacteriales</taxon>
        <taxon>Oscillospiraceae</taxon>
        <taxon>Oscillospiraceae incertae sedis</taxon>
        <taxon>Candidatus Scybalenecus</taxon>
    </lineage>
</organism>
<sequence length="91" mass="10389">MKHFKSRKNRTAVRFLRFLSFARGQYLRGPQKATWLFGERRNARLERAIAATNYSKGGCERIGVHLDEAAPPRKIQNPARLFGSLSACQIV</sequence>
<dbReference type="EMBL" id="DVNM01000020">
    <property type="protein sequence ID" value="HIU69073.1"/>
    <property type="molecule type" value="Genomic_DNA"/>
</dbReference>
<gene>
    <name evidence="1" type="ORF">IAD23_03870</name>
</gene>
<proteinExistence type="predicted"/>
<reference evidence="1" key="1">
    <citation type="submission" date="2020-10" db="EMBL/GenBank/DDBJ databases">
        <authorList>
            <person name="Gilroy R."/>
        </authorList>
    </citation>
    <scope>NUCLEOTIDE SEQUENCE</scope>
    <source>
        <strain evidence="1">CHK176-6737</strain>
    </source>
</reference>
<evidence type="ECO:0000313" key="1">
    <source>
        <dbReference type="EMBL" id="HIU69073.1"/>
    </source>
</evidence>